<keyword evidence="1" id="KW-0812">Transmembrane</keyword>
<evidence type="ECO:0000313" key="3">
    <source>
        <dbReference type="Proteomes" id="UP000001494"/>
    </source>
</evidence>
<reference evidence="2 3" key="1">
    <citation type="journal article" date="2011" name="J. Bacteriol.">
        <title>Genome sequence of the ethanol-producing Zymomonas mobilis subsp. mobilis lectotype strain ATCC 10988.</title>
        <authorList>
            <person name="Pappas K.M."/>
            <person name="Kouvelis V.N."/>
            <person name="Saunders E."/>
            <person name="Brettin T.S."/>
            <person name="Bruce D."/>
            <person name="Detter C."/>
            <person name="Balakireva M."/>
            <person name="Han C.S."/>
            <person name="Savvakis G."/>
            <person name="Kyrpides N.C."/>
            <person name="Typas M.A."/>
        </authorList>
    </citation>
    <scope>NUCLEOTIDE SEQUENCE [LARGE SCALE GENOMIC DNA]</scope>
    <source>
        <strain evidence="3">ATCC 10988 / DSM 424 / CCUG 17860 / LMG 404 / NCIMB 8938 / NRRL B-806 / ZM1</strain>
    </source>
</reference>
<dbReference type="KEGG" id="zmm:Zmob_1365"/>
<feature type="transmembrane region" description="Helical" evidence="1">
    <location>
        <begin position="15"/>
        <end position="34"/>
    </location>
</feature>
<proteinExistence type="predicted"/>
<protein>
    <submittedName>
        <fullName evidence="2">Uncharacterized protein</fullName>
    </submittedName>
</protein>
<sequence length="316" mass="35327">MAGSTPMEGKKEKRLIVLSSAMFSIAVIFFWMAMPPEIFTRLTHDTAITWLTGEDGSAPLLSRARLAFPLGIVLGGIIAFIMTWLFAYHRYRVTFDLRKENPEGQFYSEDLSDQPIWPEKNSLGKDWEEESILLEGDEIILKSSDRAFLQQKTGSTFEEETQNSVIVLNDYSEKTVSESDNEPSSQPPEVSPSFDAVLEEASFSAKQSVLPADAEWADNNDIERSQDAASQQAPEILSLSNTVEKQPNSFEKSGEETLFLSSEQILQKPIQDSPNPASAPPIVTIELSQLDRDQALTQALALIKEMREQLTSVRKM</sequence>
<dbReference type="EMBL" id="CP002850">
    <property type="protein sequence ID" value="AEH63185.1"/>
    <property type="molecule type" value="Genomic_DNA"/>
</dbReference>
<dbReference type="Proteomes" id="UP000001494">
    <property type="component" value="Chromosome"/>
</dbReference>
<evidence type="ECO:0000313" key="2">
    <source>
        <dbReference type="EMBL" id="AEH63185.1"/>
    </source>
</evidence>
<dbReference type="HOGENOM" id="CLU_879836_0_0_5"/>
<keyword evidence="1" id="KW-0472">Membrane</keyword>
<name>A0A0H3FZB7_ZYMMA</name>
<dbReference type="AlphaFoldDB" id="A0A0H3FZB7"/>
<keyword evidence="1" id="KW-1133">Transmembrane helix</keyword>
<dbReference type="OrthoDB" id="9976470at2"/>
<organism evidence="2 3">
    <name type="scientific">Zymomonas mobilis subsp. mobilis (strain ATCC 10988 / DSM 424 / LMG 404 / NCIMB 8938 / NRRL B-806 / ZM1)</name>
    <dbReference type="NCBI Taxonomy" id="555217"/>
    <lineage>
        <taxon>Bacteria</taxon>
        <taxon>Pseudomonadati</taxon>
        <taxon>Pseudomonadota</taxon>
        <taxon>Alphaproteobacteria</taxon>
        <taxon>Sphingomonadales</taxon>
        <taxon>Zymomonadaceae</taxon>
        <taxon>Zymomonas</taxon>
    </lineage>
</organism>
<accession>A0A0H3FZB7</accession>
<gene>
    <name evidence="2" type="ordered locus">Zmob_1365</name>
</gene>
<feature type="transmembrane region" description="Helical" evidence="1">
    <location>
        <begin position="66"/>
        <end position="88"/>
    </location>
</feature>
<evidence type="ECO:0000256" key="1">
    <source>
        <dbReference type="SAM" id="Phobius"/>
    </source>
</evidence>